<feature type="region of interest" description="Disordered" evidence="4">
    <location>
        <begin position="437"/>
        <end position="465"/>
    </location>
</feature>
<reference evidence="6 7" key="1">
    <citation type="submission" date="2024-05" db="EMBL/GenBank/DDBJ databases">
        <authorList>
            <person name="Wallberg A."/>
        </authorList>
    </citation>
    <scope>NUCLEOTIDE SEQUENCE [LARGE SCALE GENOMIC DNA]</scope>
</reference>
<feature type="region of interest" description="Disordered" evidence="4">
    <location>
        <begin position="1"/>
        <end position="79"/>
    </location>
</feature>
<dbReference type="InterPro" id="IPR009057">
    <property type="entry name" value="Homeodomain-like_sf"/>
</dbReference>
<proteinExistence type="predicted"/>
<dbReference type="Gene3D" id="1.10.10.60">
    <property type="entry name" value="Homeodomain-like"/>
    <property type="match status" value="1"/>
</dbReference>
<dbReference type="PROSITE" id="PS51293">
    <property type="entry name" value="SANT"/>
    <property type="match status" value="1"/>
</dbReference>
<dbReference type="SUPFAM" id="SSF46689">
    <property type="entry name" value="Homeodomain-like"/>
    <property type="match status" value="1"/>
</dbReference>
<feature type="region of interest" description="Disordered" evidence="4">
    <location>
        <begin position="146"/>
        <end position="169"/>
    </location>
</feature>
<dbReference type="GO" id="GO:0003682">
    <property type="term" value="F:chromatin binding"/>
    <property type="evidence" value="ECO:0007669"/>
    <property type="project" value="InterPro"/>
</dbReference>
<comment type="caution">
    <text evidence="6">The sequence shown here is derived from an EMBL/GenBank/DDBJ whole genome shotgun (WGS) entry which is preliminary data.</text>
</comment>
<dbReference type="AlphaFoldDB" id="A0AAV2QLM2"/>
<dbReference type="GO" id="GO:0003677">
    <property type="term" value="F:DNA binding"/>
    <property type="evidence" value="ECO:0007669"/>
    <property type="project" value="UniProtKB-KW"/>
</dbReference>
<dbReference type="GO" id="GO:0007389">
    <property type="term" value="P:pattern specification process"/>
    <property type="evidence" value="ECO:0007669"/>
    <property type="project" value="TreeGrafter"/>
</dbReference>
<feature type="compositionally biased region" description="Polar residues" evidence="4">
    <location>
        <begin position="580"/>
        <end position="589"/>
    </location>
</feature>
<feature type="domain" description="SANT" evidence="5">
    <location>
        <begin position="176"/>
        <end position="234"/>
    </location>
</feature>
<feature type="region of interest" description="Disordered" evidence="4">
    <location>
        <begin position="518"/>
        <end position="550"/>
    </location>
</feature>
<dbReference type="GO" id="GO:0005634">
    <property type="term" value="C:nucleus"/>
    <property type="evidence" value="ECO:0007669"/>
    <property type="project" value="UniProtKB-SubCell"/>
</dbReference>
<evidence type="ECO:0000256" key="4">
    <source>
        <dbReference type="SAM" id="MobiDB-lite"/>
    </source>
</evidence>
<name>A0AAV2QLM2_MEGNR</name>
<dbReference type="Proteomes" id="UP001497623">
    <property type="component" value="Unassembled WGS sequence"/>
</dbReference>
<feature type="compositionally biased region" description="Basic residues" evidence="4">
    <location>
        <begin position="437"/>
        <end position="448"/>
    </location>
</feature>
<dbReference type="PANTHER" id="PTHR21677">
    <property type="entry name" value="CRAMPED PROTEIN"/>
    <property type="match status" value="1"/>
</dbReference>
<evidence type="ECO:0000256" key="3">
    <source>
        <dbReference type="ARBA" id="ARBA00023242"/>
    </source>
</evidence>
<evidence type="ECO:0000313" key="6">
    <source>
        <dbReference type="EMBL" id="CAL4091041.1"/>
    </source>
</evidence>
<feature type="non-terminal residue" evidence="6">
    <location>
        <position position="624"/>
    </location>
</feature>
<feature type="region of interest" description="Disordered" evidence="4">
    <location>
        <begin position="567"/>
        <end position="624"/>
    </location>
</feature>
<protein>
    <recommendedName>
        <fullName evidence="5">SANT domain-containing protein</fullName>
    </recommendedName>
</protein>
<feature type="compositionally biased region" description="Low complexity" evidence="4">
    <location>
        <begin position="593"/>
        <end position="604"/>
    </location>
</feature>
<dbReference type="InterPro" id="IPR055315">
    <property type="entry name" value="Cramped-like"/>
</dbReference>
<comment type="subcellular location">
    <subcellularLocation>
        <location evidence="1">Nucleus</location>
    </subcellularLocation>
</comment>
<dbReference type="InterPro" id="IPR017884">
    <property type="entry name" value="SANT_dom"/>
</dbReference>
<dbReference type="EMBL" id="CAXKWB010008423">
    <property type="protein sequence ID" value="CAL4091041.1"/>
    <property type="molecule type" value="Genomic_DNA"/>
</dbReference>
<evidence type="ECO:0000256" key="2">
    <source>
        <dbReference type="ARBA" id="ARBA00023125"/>
    </source>
</evidence>
<sequence length="624" mass="70142">MGKRKRGISLRENNENSSQLSLTEETDENNKDEFTKRQKSKEDTGGTLKRPKAKDEHGDISVETGGKNIVNNTSTDQNAKLGTMCPPVSPPPMCTVPQTSSPTQTLSPPQTRGTLQLRTSARVLNKQRREENKRDEALVNVIQEVTEKHGDTDNQENEELEGTGGRKKRRRAWELWSMEDKNLFFEAINDCGKDFDAIQNYLTTKMRKKGNTGYTTKNKDQVRHFYYRTWHKISKYITFNEGVKKATQELYGLINYGELRKKSGGQLDEKKGLKLQELIHKGSTTVRIRGKGIRVRTPICRALKKLNQIIENRDATVQKVPSSVTVELVPANMAAWCHVQGQAHNPRLRLNSSLQRPLHTMMQHVQEKWRKSHMKLRETLWQRATFPIELPPVKEQVLRLLPPKGVSIKPCSIEADMLLKSSEVSLISHERQLSRCAAKKGSSRKRVGDKKQQKNTNTATCGSTENLVLDQGSADGFHEDLDDGSDIEDLGVPSPEDEVVFSPDQVYVTNQPIKIKLEKDDSTLSPPQKFSNEEMDTDVTVKEETDTESGDVLRQLLALERVAGACDDSDSEVQYVGESTRLTSQSLEGSSRGAAGEEPDAATTPEPPEEDDDEDGIAHYHTQN</sequence>
<organism evidence="6 7">
    <name type="scientific">Meganyctiphanes norvegica</name>
    <name type="common">Northern krill</name>
    <name type="synonym">Thysanopoda norvegica</name>
    <dbReference type="NCBI Taxonomy" id="48144"/>
    <lineage>
        <taxon>Eukaryota</taxon>
        <taxon>Metazoa</taxon>
        <taxon>Ecdysozoa</taxon>
        <taxon>Arthropoda</taxon>
        <taxon>Crustacea</taxon>
        <taxon>Multicrustacea</taxon>
        <taxon>Malacostraca</taxon>
        <taxon>Eumalacostraca</taxon>
        <taxon>Eucarida</taxon>
        <taxon>Euphausiacea</taxon>
        <taxon>Euphausiidae</taxon>
        <taxon>Meganyctiphanes</taxon>
    </lineage>
</organism>
<evidence type="ECO:0000313" key="7">
    <source>
        <dbReference type="Proteomes" id="UP001497623"/>
    </source>
</evidence>
<keyword evidence="2" id="KW-0238">DNA-binding</keyword>
<feature type="compositionally biased region" description="Basic and acidic residues" evidence="4">
    <location>
        <begin position="28"/>
        <end position="44"/>
    </location>
</feature>
<keyword evidence="7" id="KW-1185">Reference proteome</keyword>
<evidence type="ECO:0000259" key="5">
    <source>
        <dbReference type="PROSITE" id="PS51293"/>
    </source>
</evidence>
<evidence type="ECO:0000256" key="1">
    <source>
        <dbReference type="ARBA" id="ARBA00004123"/>
    </source>
</evidence>
<feature type="compositionally biased region" description="Polar residues" evidence="4">
    <location>
        <begin position="69"/>
        <end position="79"/>
    </location>
</feature>
<feature type="compositionally biased region" description="Polar residues" evidence="4">
    <location>
        <begin position="454"/>
        <end position="465"/>
    </location>
</feature>
<gene>
    <name evidence="6" type="ORF">MNOR_LOCUS14212</name>
</gene>
<accession>A0AAV2QLM2</accession>
<dbReference type="PANTHER" id="PTHR21677:SF1">
    <property type="entry name" value="PROTEIN CRAMPED-LIKE"/>
    <property type="match status" value="1"/>
</dbReference>
<keyword evidence="3" id="KW-0539">Nucleus</keyword>